<evidence type="ECO:0000313" key="4">
    <source>
        <dbReference type="Proteomes" id="UP000025229"/>
    </source>
</evidence>
<dbReference type="OrthoDB" id="9779926at2"/>
<feature type="compositionally biased region" description="Low complexity" evidence="1">
    <location>
        <begin position="276"/>
        <end position="287"/>
    </location>
</feature>
<reference evidence="3" key="2">
    <citation type="submission" date="2023-11" db="EMBL/GenBank/DDBJ databases">
        <title>MicrobeMod: A computational toolkit for identifying prokaryotic methylation and restriction-modification with nanopore sequencing.</title>
        <authorList>
            <person name="Crits-Christoph A."/>
            <person name="Kang S.C."/>
            <person name="Lee H."/>
            <person name="Ostrov N."/>
        </authorList>
    </citation>
    <scope>NUCLEOTIDE SEQUENCE</scope>
    <source>
        <strain evidence="3">ATCC 51242</strain>
    </source>
</reference>
<dbReference type="Pfam" id="PF18320">
    <property type="entry name" value="Csc2"/>
    <property type="match status" value="1"/>
</dbReference>
<keyword evidence="4" id="KW-1185">Reference proteome</keyword>
<accession>A0A023X7R0</accession>
<dbReference type="Proteomes" id="UP001281130">
    <property type="component" value="Unassembled WGS sequence"/>
</dbReference>
<protein>
    <submittedName>
        <fullName evidence="2">CRISPR type I-D/CYANO-associated protein Csc2</fullName>
    </submittedName>
    <submittedName>
        <fullName evidence="3">Type I-D CRISPR-associated protein Cas7/Csc2</fullName>
    </submittedName>
</protein>
<feature type="compositionally biased region" description="Basic and acidic residues" evidence="1">
    <location>
        <begin position="288"/>
        <end position="298"/>
    </location>
</feature>
<dbReference type="InterPro" id="IPR017574">
    <property type="entry name" value="CRISPR-assoc_prot_Cas7/Csc2"/>
</dbReference>
<dbReference type="EMBL" id="JAWXXX010000002">
    <property type="protein sequence ID" value="MDX5895340.1"/>
    <property type="molecule type" value="Genomic_DNA"/>
</dbReference>
<reference evidence="2 4" key="1">
    <citation type="submission" date="2014-03" db="EMBL/GenBank/DDBJ databases">
        <title>Complete genome sequence of the Radio-Resistant Rubrobacter radiotolerans RSPS-4.</title>
        <authorList>
            <person name="Egas C.C."/>
            <person name="Barroso C.C."/>
            <person name="Froufe H.J.C."/>
            <person name="Pacheco J.J."/>
            <person name="Albuquerque L.L."/>
            <person name="da Costa M.M.S."/>
        </authorList>
    </citation>
    <scope>NUCLEOTIDE SEQUENCE [LARGE SCALE GENOMIC DNA]</scope>
    <source>
        <strain evidence="2 4">RSPS-4</strain>
        <plasmid evidence="2 4">1</plasmid>
    </source>
</reference>
<geneLocation type="plasmid" evidence="2">
    <name>1</name>
</geneLocation>
<organism evidence="2 4">
    <name type="scientific">Rubrobacter radiotolerans</name>
    <name type="common">Arthrobacter radiotolerans</name>
    <dbReference type="NCBI Taxonomy" id="42256"/>
    <lineage>
        <taxon>Bacteria</taxon>
        <taxon>Bacillati</taxon>
        <taxon>Actinomycetota</taxon>
        <taxon>Rubrobacteria</taxon>
        <taxon>Rubrobacterales</taxon>
        <taxon>Rubrobacteraceae</taxon>
        <taxon>Rubrobacter</taxon>
    </lineage>
</organism>
<feature type="region of interest" description="Disordered" evidence="1">
    <location>
        <begin position="268"/>
        <end position="308"/>
    </location>
</feature>
<proteinExistence type="predicted"/>
<keyword evidence="2" id="KW-0614">Plasmid</keyword>
<gene>
    <name evidence="3" type="primary">cas7d</name>
    <name evidence="2" type="ORF">RradSPS_2782</name>
    <name evidence="3" type="ORF">SIL72_15035</name>
</gene>
<dbReference type="KEGG" id="rrd:RradSPS_2782"/>
<dbReference type="EMBL" id="CP007515">
    <property type="protein sequence ID" value="AHY48065.1"/>
    <property type="molecule type" value="Genomic_DNA"/>
</dbReference>
<dbReference type="HOGENOM" id="CLU_752029_0_0_11"/>
<sequence length="368" mass="41010">MFKSGISREFESETKTVIVSAVLETTGHVRFGDGTDINITITEKDVVAGGVEKAVFAGTKRRGVDRRTMHELRNKWWDLEEEDCFIPMLCGRCPTCMLLGFTGTTQKNPLIRDINCKSRILYATAYSVQPTGDAVTTHTRNQVNERSQTTHGSAGIHTEEVIVAGTNFPTYTTLHHVLDWEIGAFAHAFLENVNQGRYTAASRAQGGMRFTEDAKGEPMIVVDVSESGVFPIPAPKVPTNVSELSEVERAFINGRDGEKLEESLKQFGFNRPPEKSSNQQENEAASSSEERADDEGKPKPKPVSIWKRRDMEFGRRYAGKDALSYLRDRQGDFLDFMSSMENGGAKAFRKGAESYYEKVKEKKKAAGE</sequence>
<dbReference type="Proteomes" id="UP000025229">
    <property type="component" value="Plasmid 1"/>
</dbReference>
<evidence type="ECO:0000313" key="2">
    <source>
        <dbReference type="EMBL" id="AHY48065.1"/>
    </source>
</evidence>
<name>A0A023X7R0_RUBRA</name>
<dbReference type="NCBIfam" id="TIGR03157">
    <property type="entry name" value="cas_Csc2"/>
    <property type="match status" value="1"/>
</dbReference>
<evidence type="ECO:0000256" key="1">
    <source>
        <dbReference type="SAM" id="MobiDB-lite"/>
    </source>
</evidence>
<dbReference type="RefSeq" id="WP_041338483.1">
    <property type="nucleotide sequence ID" value="NZ_CP007515.1"/>
</dbReference>
<dbReference type="AlphaFoldDB" id="A0A023X7R0"/>
<evidence type="ECO:0000313" key="3">
    <source>
        <dbReference type="EMBL" id="MDX5895340.1"/>
    </source>
</evidence>